<dbReference type="Proteomes" id="UP000628840">
    <property type="component" value="Unassembled WGS sequence"/>
</dbReference>
<feature type="coiled-coil region" evidence="1">
    <location>
        <begin position="10"/>
        <end position="65"/>
    </location>
</feature>
<evidence type="ECO:0000313" key="3">
    <source>
        <dbReference type="Proteomes" id="UP000628840"/>
    </source>
</evidence>
<sequence length="87" mass="9591">MGLANTASKVSKLTDLAEKLYKRVESMREQIHEMRDTVSETNERVADLEDDLAEQRALLEAIAAENAVDAEAVLADLDDEDLDDADA</sequence>
<dbReference type="RefSeq" id="WP_188880400.1">
    <property type="nucleotide sequence ID" value="NZ_BMPF01000002.1"/>
</dbReference>
<protein>
    <submittedName>
        <fullName evidence="2">Uncharacterized protein</fullName>
    </submittedName>
</protein>
<dbReference type="AlphaFoldDB" id="A0A830EU90"/>
<keyword evidence="1" id="KW-0175">Coiled coil</keyword>
<comment type="caution">
    <text evidence="2">The sequence shown here is derived from an EMBL/GenBank/DDBJ whole genome shotgun (WGS) entry which is preliminary data.</text>
</comment>
<dbReference type="EMBL" id="BMPF01000002">
    <property type="protein sequence ID" value="GGL30264.1"/>
    <property type="molecule type" value="Genomic_DNA"/>
</dbReference>
<organism evidence="2 3">
    <name type="scientific">Halarchaeum grantii</name>
    <dbReference type="NCBI Taxonomy" id="1193105"/>
    <lineage>
        <taxon>Archaea</taxon>
        <taxon>Methanobacteriati</taxon>
        <taxon>Methanobacteriota</taxon>
        <taxon>Stenosarchaea group</taxon>
        <taxon>Halobacteria</taxon>
        <taxon>Halobacteriales</taxon>
        <taxon>Halobacteriaceae</taxon>
    </lineage>
</organism>
<dbReference type="InterPro" id="IPR043816">
    <property type="entry name" value="DUF5798"/>
</dbReference>
<reference evidence="2 3" key="1">
    <citation type="journal article" date="2019" name="Int. J. Syst. Evol. Microbiol.">
        <title>The Global Catalogue of Microorganisms (GCM) 10K type strain sequencing project: providing services to taxonomists for standard genome sequencing and annotation.</title>
        <authorList>
            <consortium name="The Broad Institute Genomics Platform"/>
            <consortium name="The Broad Institute Genome Sequencing Center for Infectious Disease"/>
            <person name="Wu L."/>
            <person name="Ma J."/>
        </authorList>
    </citation>
    <scope>NUCLEOTIDE SEQUENCE [LARGE SCALE GENOMIC DNA]</scope>
    <source>
        <strain evidence="2 3">JCM 19585</strain>
    </source>
</reference>
<evidence type="ECO:0000313" key="2">
    <source>
        <dbReference type="EMBL" id="GGL30264.1"/>
    </source>
</evidence>
<dbReference type="OrthoDB" id="204612at2157"/>
<keyword evidence="3" id="KW-1185">Reference proteome</keyword>
<name>A0A830EU90_9EURY</name>
<gene>
    <name evidence="2" type="ORF">GCM10009037_12440</name>
</gene>
<accession>A0A830EU90</accession>
<dbReference type="Pfam" id="PF19111">
    <property type="entry name" value="DUF5798"/>
    <property type="match status" value="1"/>
</dbReference>
<proteinExistence type="predicted"/>
<evidence type="ECO:0000256" key="1">
    <source>
        <dbReference type="SAM" id="Coils"/>
    </source>
</evidence>